<dbReference type="EMBL" id="JBJIAA010000011">
    <property type="protein sequence ID" value="MFL0251581.1"/>
    <property type="molecule type" value="Genomic_DNA"/>
</dbReference>
<dbReference type="Proteomes" id="UP001623592">
    <property type="component" value="Unassembled WGS sequence"/>
</dbReference>
<evidence type="ECO:0000313" key="3">
    <source>
        <dbReference type="Proteomes" id="UP001623592"/>
    </source>
</evidence>
<dbReference type="InterPro" id="IPR045584">
    <property type="entry name" value="Pilin-like"/>
</dbReference>
<feature type="transmembrane region" description="Helical" evidence="1">
    <location>
        <begin position="12"/>
        <end position="34"/>
    </location>
</feature>
<keyword evidence="1" id="KW-1133">Transmembrane helix</keyword>
<gene>
    <name evidence="2" type="ORF">ACJDT4_14255</name>
</gene>
<dbReference type="RefSeq" id="WP_406788233.1">
    <property type="nucleotide sequence ID" value="NZ_JBJIAA010000011.1"/>
</dbReference>
<keyword evidence="1" id="KW-0812">Transmembrane</keyword>
<comment type="caution">
    <text evidence="2">The sequence shown here is derived from an EMBL/GenBank/DDBJ whole genome shotgun (WGS) entry which is preliminary data.</text>
</comment>
<accession>A0ABW8TH03</accession>
<evidence type="ECO:0000256" key="1">
    <source>
        <dbReference type="SAM" id="Phobius"/>
    </source>
</evidence>
<dbReference type="Pfam" id="PF07963">
    <property type="entry name" value="N_methyl"/>
    <property type="match status" value="1"/>
</dbReference>
<evidence type="ECO:0000313" key="2">
    <source>
        <dbReference type="EMBL" id="MFL0251581.1"/>
    </source>
</evidence>
<protein>
    <submittedName>
        <fullName evidence="2">Prepilin-type N-terminal cleavage/methylation domain-containing protein</fullName>
    </submittedName>
</protein>
<proteinExistence type="predicted"/>
<name>A0ABW8TH03_9CLOT</name>
<keyword evidence="1" id="KW-0472">Membrane</keyword>
<sequence length="121" mass="13802">MNKTKGFTLIELITTISIILILSSMLVPNVLGYIKKTYEAKAQDTANLVFSSAMESYMKEDGFIKEDVEECLSENLKIKDINFSVCEPSDEKSINVDFKYKDVNYEVQINGEDCNYVFKKS</sequence>
<dbReference type="PROSITE" id="PS00409">
    <property type="entry name" value="PROKAR_NTER_METHYL"/>
    <property type="match status" value="1"/>
</dbReference>
<dbReference type="SUPFAM" id="SSF54523">
    <property type="entry name" value="Pili subunits"/>
    <property type="match status" value="1"/>
</dbReference>
<dbReference type="Gene3D" id="3.30.700.10">
    <property type="entry name" value="Glycoprotein, Type 4 Pilin"/>
    <property type="match status" value="1"/>
</dbReference>
<keyword evidence="3" id="KW-1185">Reference proteome</keyword>
<dbReference type="InterPro" id="IPR012902">
    <property type="entry name" value="N_methyl_site"/>
</dbReference>
<organism evidence="2 3">
    <name type="scientific">Clostridium neuense</name>
    <dbReference type="NCBI Taxonomy" id="1728934"/>
    <lineage>
        <taxon>Bacteria</taxon>
        <taxon>Bacillati</taxon>
        <taxon>Bacillota</taxon>
        <taxon>Clostridia</taxon>
        <taxon>Eubacteriales</taxon>
        <taxon>Clostridiaceae</taxon>
        <taxon>Clostridium</taxon>
    </lineage>
</organism>
<dbReference type="NCBIfam" id="TIGR02532">
    <property type="entry name" value="IV_pilin_GFxxxE"/>
    <property type="match status" value="1"/>
</dbReference>
<reference evidence="2 3" key="1">
    <citation type="submission" date="2024-11" db="EMBL/GenBank/DDBJ databases">
        <authorList>
            <person name="Heng Y.C."/>
            <person name="Lim A.C.H."/>
            <person name="Lee J.K.Y."/>
            <person name="Kittelmann S."/>
        </authorList>
    </citation>
    <scope>NUCLEOTIDE SEQUENCE [LARGE SCALE GENOMIC DNA]</scope>
    <source>
        <strain evidence="2 3">WILCCON 0114</strain>
    </source>
</reference>